<name>A0AAD7J8V8_9AGAR</name>
<gene>
    <name evidence="2" type="ORF">B0H16DRAFT_595559</name>
</gene>
<reference evidence="2" key="1">
    <citation type="submission" date="2023-03" db="EMBL/GenBank/DDBJ databases">
        <title>Massive genome expansion in bonnet fungi (Mycena s.s.) driven by repeated elements and novel gene families across ecological guilds.</title>
        <authorList>
            <consortium name="Lawrence Berkeley National Laboratory"/>
            <person name="Harder C.B."/>
            <person name="Miyauchi S."/>
            <person name="Viragh M."/>
            <person name="Kuo A."/>
            <person name="Thoen E."/>
            <person name="Andreopoulos B."/>
            <person name="Lu D."/>
            <person name="Skrede I."/>
            <person name="Drula E."/>
            <person name="Henrissat B."/>
            <person name="Morin E."/>
            <person name="Kohler A."/>
            <person name="Barry K."/>
            <person name="LaButti K."/>
            <person name="Morin E."/>
            <person name="Salamov A."/>
            <person name="Lipzen A."/>
            <person name="Mereny Z."/>
            <person name="Hegedus B."/>
            <person name="Baldrian P."/>
            <person name="Stursova M."/>
            <person name="Weitz H."/>
            <person name="Taylor A."/>
            <person name="Grigoriev I.V."/>
            <person name="Nagy L.G."/>
            <person name="Martin F."/>
            <person name="Kauserud H."/>
        </authorList>
    </citation>
    <scope>NUCLEOTIDE SEQUENCE</scope>
    <source>
        <strain evidence="2">CBHHK182m</strain>
    </source>
</reference>
<dbReference type="AlphaFoldDB" id="A0AAD7J8V8"/>
<sequence>MAGALIPHRHCHPMHFFKYALGSLALAGGARAQGGGLLSVFAQSQTCDPGAITGIEGGLVCGTCYPLNQAYPSVYLGNIDQGTVWGVFGDSGCNSKIAQMQGGGCLGGSVSSVRIACPGLTGAAVPTAAAAW</sequence>
<feature type="signal peptide" evidence="1">
    <location>
        <begin position="1"/>
        <end position="32"/>
    </location>
</feature>
<protein>
    <submittedName>
        <fullName evidence="2">Uncharacterized protein</fullName>
    </submittedName>
</protein>
<evidence type="ECO:0000313" key="2">
    <source>
        <dbReference type="EMBL" id="KAJ7759633.1"/>
    </source>
</evidence>
<feature type="chain" id="PRO_5041903297" evidence="1">
    <location>
        <begin position="33"/>
        <end position="132"/>
    </location>
</feature>
<keyword evidence="1" id="KW-0732">Signal</keyword>
<dbReference type="EMBL" id="JARKIB010000039">
    <property type="protein sequence ID" value="KAJ7759633.1"/>
    <property type="molecule type" value="Genomic_DNA"/>
</dbReference>
<dbReference type="Proteomes" id="UP001215598">
    <property type="component" value="Unassembled WGS sequence"/>
</dbReference>
<evidence type="ECO:0000313" key="3">
    <source>
        <dbReference type="Proteomes" id="UP001215598"/>
    </source>
</evidence>
<proteinExistence type="predicted"/>
<organism evidence="2 3">
    <name type="scientific">Mycena metata</name>
    <dbReference type="NCBI Taxonomy" id="1033252"/>
    <lineage>
        <taxon>Eukaryota</taxon>
        <taxon>Fungi</taxon>
        <taxon>Dikarya</taxon>
        <taxon>Basidiomycota</taxon>
        <taxon>Agaricomycotina</taxon>
        <taxon>Agaricomycetes</taxon>
        <taxon>Agaricomycetidae</taxon>
        <taxon>Agaricales</taxon>
        <taxon>Marasmiineae</taxon>
        <taxon>Mycenaceae</taxon>
        <taxon>Mycena</taxon>
    </lineage>
</organism>
<evidence type="ECO:0000256" key="1">
    <source>
        <dbReference type="SAM" id="SignalP"/>
    </source>
</evidence>
<accession>A0AAD7J8V8</accession>
<keyword evidence="3" id="KW-1185">Reference proteome</keyword>
<comment type="caution">
    <text evidence="2">The sequence shown here is derived from an EMBL/GenBank/DDBJ whole genome shotgun (WGS) entry which is preliminary data.</text>
</comment>